<feature type="transmembrane region" description="Helical" evidence="9">
    <location>
        <begin position="103"/>
        <end position="122"/>
    </location>
</feature>
<keyword evidence="3 8" id="KW-0813">Transport</keyword>
<evidence type="ECO:0000256" key="5">
    <source>
        <dbReference type="ARBA" id="ARBA00022737"/>
    </source>
</evidence>
<evidence type="ECO:0000256" key="6">
    <source>
        <dbReference type="ARBA" id="ARBA00022989"/>
    </source>
</evidence>
<feature type="transmembrane region" description="Helical" evidence="9">
    <location>
        <begin position="12"/>
        <end position="32"/>
    </location>
</feature>
<comment type="similarity">
    <text evidence="2 8">Belongs to the MIP/aquaporin (TC 1.A.8) family.</text>
</comment>
<evidence type="ECO:0000256" key="4">
    <source>
        <dbReference type="ARBA" id="ARBA00022692"/>
    </source>
</evidence>
<feature type="transmembrane region" description="Helical" evidence="9">
    <location>
        <begin position="78"/>
        <end position="96"/>
    </location>
</feature>
<organism evidence="10 11">
    <name type="scientific">Acaromyces ingoldii</name>
    <dbReference type="NCBI Taxonomy" id="215250"/>
    <lineage>
        <taxon>Eukaryota</taxon>
        <taxon>Fungi</taxon>
        <taxon>Dikarya</taxon>
        <taxon>Basidiomycota</taxon>
        <taxon>Ustilaginomycotina</taxon>
        <taxon>Exobasidiomycetes</taxon>
        <taxon>Exobasidiales</taxon>
        <taxon>Cryptobasidiaceae</taxon>
        <taxon>Acaromyces</taxon>
    </lineage>
</organism>
<evidence type="ECO:0000313" key="11">
    <source>
        <dbReference type="Proteomes" id="UP000245768"/>
    </source>
</evidence>
<dbReference type="GeneID" id="37045237"/>
<proteinExistence type="inferred from homology"/>
<dbReference type="InParanoid" id="A0A316YE89"/>
<dbReference type="STRING" id="215250.A0A316YE89"/>
<keyword evidence="11" id="KW-1185">Reference proteome</keyword>
<evidence type="ECO:0000313" key="10">
    <source>
        <dbReference type="EMBL" id="PWN86948.1"/>
    </source>
</evidence>
<dbReference type="EMBL" id="KZ819641">
    <property type="protein sequence ID" value="PWN86948.1"/>
    <property type="molecule type" value="Genomic_DNA"/>
</dbReference>
<name>A0A316YE89_9BASI</name>
<dbReference type="InterPro" id="IPR023271">
    <property type="entry name" value="Aquaporin-like"/>
</dbReference>
<gene>
    <name evidence="10" type="ORF">FA10DRAFT_276447</name>
</gene>
<dbReference type="SUPFAM" id="SSF81338">
    <property type="entry name" value="Aquaporin-like"/>
    <property type="match status" value="1"/>
</dbReference>
<dbReference type="Proteomes" id="UP000245768">
    <property type="component" value="Unassembled WGS sequence"/>
</dbReference>
<dbReference type="OrthoDB" id="3222at2759"/>
<comment type="subcellular location">
    <subcellularLocation>
        <location evidence="1">Membrane</location>
        <topology evidence="1">Multi-pass membrane protein</topology>
    </subcellularLocation>
</comment>
<dbReference type="FunFam" id="1.20.1080.10:FF:000014">
    <property type="entry name" value="Aquaporin 1"/>
    <property type="match status" value="1"/>
</dbReference>
<evidence type="ECO:0000256" key="2">
    <source>
        <dbReference type="ARBA" id="ARBA00006175"/>
    </source>
</evidence>
<dbReference type="AlphaFoldDB" id="A0A316YE89"/>
<accession>A0A316YE89</accession>
<dbReference type="GO" id="GO:0005886">
    <property type="term" value="C:plasma membrane"/>
    <property type="evidence" value="ECO:0007669"/>
    <property type="project" value="TreeGrafter"/>
</dbReference>
<dbReference type="GO" id="GO:0015250">
    <property type="term" value="F:water channel activity"/>
    <property type="evidence" value="ECO:0007669"/>
    <property type="project" value="TreeGrafter"/>
</dbReference>
<dbReference type="PRINTS" id="PR00783">
    <property type="entry name" value="MINTRINSICP"/>
</dbReference>
<dbReference type="PANTHER" id="PTHR19139:SF199">
    <property type="entry name" value="MIP17260P"/>
    <property type="match status" value="1"/>
</dbReference>
<reference evidence="10 11" key="1">
    <citation type="journal article" date="2018" name="Mol. Biol. Evol.">
        <title>Broad Genomic Sampling Reveals a Smut Pathogenic Ancestry of the Fungal Clade Ustilaginomycotina.</title>
        <authorList>
            <person name="Kijpornyongpan T."/>
            <person name="Mondo S.J."/>
            <person name="Barry K."/>
            <person name="Sandor L."/>
            <person name="Lee J."/>
            <person name="Lipzen A."/>
            <person name="Pangilinan J."/>
            <person name="LaButti K."/>
            <person name="Hainaut M."/>
            <person name="Henrissat B."/>
            <person name="Grigoriev I.V."/>
            <person name="Spatafora J.W."/>
            <person name="Aime M.C."/>
        </authorList>
    </citation>
    <scope>NUCLEOTIDE SEQUENCE [LARGE SCALE GENOMIC DNA]</scope>
    <source>
        <strain evidence="10 11">MCA 4198</strain>
    </source>
</reference>
<dbReference type="Gene3D" id="1.20.1080.10">
    <property type="entry name" value="Glycerol uptake facilitator protein"/>
    <property type="match status" value="1"/>
</dbReference>
<keyword evidence="7 9" id="KW-0472">Membrane</keyword>
<keyword evidence="4 8" id="KW-0812">Transmembrane</keyword>
<evidence type="ECO:0000256" key="7">
    <source>
        <dbReference type="ARBA" id="ARBA00023136"/>
    </source>
</evidence>
<feature type="transmembrane region" description="Helical" evidence="9">
    <location>
        <begin position="168"/>
        <end position="188"/>
    </location>
</feature>
<evidence type="ECO:0000256" key="9">
    <source>
        <dbReference type="SAM" id="Phobius"/>
    </source>
</evidence>
<dbReference type="InterPro" id="IPR000425">
    <property type="entry name" value="MIP"/>
</dbReference>
<sequence>MRIYKQDLIAALGEFVGTTLFLLLAFGGAKTAQVTRTTSQLEGLSTSLGNQTILFIAVSFGLSLLVNAWVFYRVTGGLFNPAVTLALFATGGLSVFRCVLLIVSQLCGGIAAAALVAALTPFGGAESLKTTLGTGVNVTQGLFIEAFLTAILCLTVLLLAAEKHKSTYLAPIGIGLALFSCHLFGVVWTGCGMNPARALGPSVVASSFPHYHWIYWLGPFIGSLMAVGFYLLLKVSRSVPLTAAGASLWHNHVFRRCKHWRGPSNSSGT</sequence>
<protein>
    <submittedName>
        <fullName evidence="10">Aquaporin-like protein</fullName>
    </submittedName>
</protein>
<dbReference type="PANTHER" id="PTHR19139">
    <property type="entry name" value="AQUAPORIN TRANSPORTER"/>
    <property type="match status" value="1"/>
</dbReference>
<keyword evidence="5" id="KW-0677">Repeat</keyword>
<dbReference type="InterPro" id="IPR034294">
    <property type="entry name" value="Aquaporin_transptr"/>
</dbReference>
<evidence type="ECO:0000256" key="1">
    <source>
        <dbReference type="ARBA" id="ARBA00004141"/>
    </source>
</evidence>
<feature type="transmembrane region" description="Helical" evidence="9">
    <location>
        <begin position="53"/>
        <end position="72"/>
    </location>
</feature>
<evidence type="ECO:0000256" key="8">
    <source>
        <dbReference type="RuleBase" id="RU000477"/>
    </source>
</evidence>
<dbReference type="RefSeq" id="XP_025374146.1">
    <property type="nucleotide sequence ID" value="XM_025523321.1"/>
</dbReference>
<evidence type="ECO:0000256" key="3">
    <source>
        <dbReference type="ARBA" id="ARBA00022448"/>
    </source>
</evidence>
<feature type="transmembrane region" description="Helical" evidence="9">
    <location>
        <begin position="142"/>
        <end position="161"/>
    </location>
</feature>
<dbReference type="Pfam" id="PF00230">
    <property type="entry name" value="MIP"/>
    <property type="match status" value="1"/>
</dbReference>
<keyword evidence="6 9" id="KW-1133">Transmembrane helix</keyword>
<feature type="transmembrane region" description="Helical" evidence="9">
    <location>
        <begin position="213"/>
        <end position="233"/>
    </location>
</feature>